<sequence length="345" mass="38670">MAMKNLSLIDLIDICDNARPSGPRTNLDFDAERLVPFYLSPSPTSPIVGLLRPIIVEKLSQETADVWNVQSNRISFAASINTPLKRSAAMKELCERWRDQELFANVCGPSKWRAELYPIWKDPFGAAEYPPAGKEDSDAYNFAFEMERSACALFGVITYGVHSTFYERGDDGLKLWIPTRAKTKQTWPGFLDNTVAGGIPSGMAPFESLVKECMEEGSIDESIVRQFARGVGAVSYFHRTSEGWLQPEIEFVYDVLIPANHPNPGAFVPKPLDGEVESFELLDIAVVRKKMEEGLFKPNCAVVIIDLLIRLGYVTPENEPRFLEILSRLHGDFGYGRWKDLPASL</sequence>
<dbReference type="OrthoDB" id="10261522at2759"/>
<dbReference type="EMBL" id="KN880455">
    <property type="protein sequence ID" value="KIY71348.1"/>
    <property type="molecule type" value="Genomic_DNA"/>
</dbReference>
<reference evidence="2 3" key="1">
    <citation type="journal article" date="2015" name="Fungal Genet. Biol.">
        <title>Evolution of novel wood decay mechanisms in Agaricales revealed by the genome sequences of Fistulina hepatica and Cylindrobasidium torrendii.</title>
        <authorList>
            <person name="Floudas D."/>
            <person name="Held B.W."/>
            <person name="Riley R."/>
            <person name="Nagy L.G."/>
            <person name="Koehler G."/>
            <person name="Ransdell A.S."/>
            <person name="Younus H."/>
            <person name="Chow J."/>
            <person name="Chiniquy J."/>
            <person name="Lipzen A."/>
            <person name="Tritt A."/>
            <person name="Sun H."/>
            <person name="Haridas S."/>
            <person name="LaButti K."/>
            <person name="Ohm R.A."/>
            <person name="Kues U."/>
            <person name="Blanchette R.A."/>
            <person name="Grigoriev I.V."/>
            <person name="Minto R.E."/>
            <person name="Hibbett D.S."/>
        </authorList>
    </citation>
    <scope>NUCLEOTIDE SEQUENCE [LARGE SCALE GENOMIC DNA]</scope>
    <source>
        <strain evidence="2 3">FP15055 ss-10</strain>
    </source>
</reference>
<dbReference type="Pfam" id="PF15916">
    <property type="entry name" value="DUF4743"/>
    <property type="match status" value="1"/>
</dbReference>
<dbReference type="PROSITE" id="PS51462">
    <property type="entry name" value="NUDIX"/>
    <property type="match status" value="1"/>
</dbReference>
<dbReference type="PANTHER" id="PTHR13622">
    <property type="entry name" value="THIAMIN PYROPHOSPHOKINASE"/>
    <property type="match status" value="1"/>
</dbReference>
<dbReference type="Proteomes" id="UP000054007">
    <property type="component" value="Unassembled WGS sequence"/>
</dbReference>
<evidence type="ECO:0000313" key="3">
    <source>
        <dbReference type="Proteomes" id="UP000054007"/>
    </source>
</evidence>
<dbReference type="CDD" id="cd03676">
    <property type="entry name" value="NUDIX_Tnr3_like"/>
    <property type="match status" value="1"/>
</dbReference>
<dbReference type="PANTHER" id="PTHR13622:SF8">
    <property type="entry name" value="THIAMIN PYROPHOSPHOKINASE 1"/>
    <property type="match status" value="1"/>
</dbReference>
<name>A0A0D7BLB8_9AGAR</name>
<feature type="domain" description="Nudix hydrolase" evidence="1">
    <location>
        <begin position="146"/>
        <end position="304"/>
    </location>
</feature>
<evidence type="ECO:0000259" key="1">
    <source>
        <dbReference type="PROSITE" id="PS51462"/>
    </source>
</evidence>
<organism evidence="2 3">
    <name type="scientific">Cylindrobasidium torrendii FP15055 ss-10</name>
    <dbReference type="NCBI Taxonomy" id="1314674"/>
    <lineage>
        <taxon>Eukaryota</taxon>
        <taxon>Fungi</taxon>
        <taxon>Dikarya</taxon>
        <taxon>Basidiomycota</taxon>
        <taxon>Agaricomycotina</taxon>
        <taxon>Agaricomycetes</taxon>
        <taxon>Agaricomycetidae</taxon>
        <taxon>Agaricales</taxon>
        <taxon>Marasmiineae</taxon>
        <taxon>Physalacriaceae</taxon>
        <taxon>Cylindrobasidium</taxon>
    </lineage>
</organism>
<dbReference type="InterPro" id="IPR015797">
    <property type="entry name" value="NUDIX_hydrolase-like_dom_sf"/>
</dbReference>
<dbReference type="Gene3D" id="3.90.79.10">
    <property type="entry name" value="Nucleoside Triphosphate Pyrophosphohydrolase"/>
    <property type="match status" value="1"/>
</dbReference>
<gene>
    <name evidence="2" type="ORF">CYLTODRAFT_418894</name>
</gene>
<dbReference type="SUPFAM" id="SSF55811">
    <property type="entry name" value="Nudix"/>
    <property type="match status" value="1"/>
</dbReference>
<dbReference type="AlphaFoldDB" id="A0A0D7BLB8"/>
<dbReference type="GO" id="GO:0044715">
    <property type="term" value="F:8-oxo-dGDP phosphatase activity"/>
    <property type="evidence" value="ECO:0007669"/>
    <property type="project" value="TreeGrafter"/>
</dbReference>
<dbReference type="FunFam" id="3.90.79.10:FF:000019">
    <property type="entry name" value="Thiamin pyrophosphokinase, putative"/>
    <property type="match status" value="1"/>
</dbReference>
<dbReference type="STRING" id="1314674.A0A0D7BLB8"/>
<keyword evidence="3" id="KW-1185">Reference proteome</keyword>
<protein>
    <submittedName>
        <fullName evidence="2">Nudix hydrolase 20</fullName>
    </submittedName>
</protein>
<proteinExistence type="predicted"/>
<accession>A0A0D7BLB8</accession>
<keyword evidence="2" id="KW-0378">Hydrolase</keyword>
<dbReference type="InterPro" id="IPR031804">
    <property type="entry name" value="DUF4743"/>
</dbReference>
<evidence type="ECO:0000313" key="2">
    <source>
        <dbReference type="EMBL" id="KIY71348.1"/>
    </source>
</evidence>
<dbReference type="InterPro" id="IPR000086">
    <property type="entry name" value="NUDIX_hydrolase_dom"/>
</dbReference>